<dbReference type="InterPro" id="IPR029479">
    <property type="entry name" value="Nitroreductase"/>
</dbReference>
<keyword evidence="6" id="KW-0560">Oxidoreductase</keyword>
<dbReference type="Pfam" id="PF13187">
    <property type="entry name" value="Fer4_9"/>
    <property type="match status" value="1"/>
</dbReference>
<evidence type="ECO:0000256" key="3">
    <source>
        <dbReference type="ARBA" id="ARBA00022630"/>
    </source>
</evidence>
<feature type="domain" description="4Fe-4S ferredoxin-type" evidence="9">
    <location>
        <begin position="32"/>
        <end position="61"/>
    </location>
</feature>
<keyword evidence="11" id="KW-1185">Reference proteome</keyword>
<accession>A0A4R1Q115</accession>
<protein>
    <submittedName>
        <fullName evidence="10">Nitroreductase</fullName>
    </submittedName>
</protein>
<keyword evidence="4" id="KW-0288">FMN</keyword>
<evidence type="ECO:0000256" key="8">
    <source>
        <dbReference type="ARBA" id="ARBA00023014"/>
    </source>
</evidence>
<proteinExistence type="inferred from homology"/>
<evidence type="ECO:0000256" key="7">
    <source>
        <dbReference type="ARBA" id="ARBA00023004"/>
    </source>
</evidence>
<dbReference type="PROSITE" id="PS00198">
    <property type="entry name" value="4FE4S_FER_1"/>
    <property type="match status" value="2"/>
</dbReference>
<dbReference type="PANTHER" id="PTHR43673">
    <property type="entry name" value="NAD(P)H NITROREDUCTASE YDGI-RELATED"/>
    <property type="match status" value="1"/>
</dbReference>
<evidence type="ECO:0000256" key="1">
    <source>
        <dbReference type="ARBA" id="ARBA00001917"/>
    </source>
</evidence>
<comment type="cofactor">
    <cofactor evidence="1">
        <name>FMN</name>
        <dbReference type="ChEBI" id="CHEBI:58210"/>
    </cofactor>
</comment>
<comment type="similarity">
    <text evidence="2">Belongs to the nitroreductase family.</text>
</comment>
<evidence type="ECO:0000256" key="2">
    <source>
        <dbReference type="ARBA" id="ARBA00007118"/>
    </source>
</evidence>
<dbReference type="SUPFAM" id="SSF55469">
    <property type="entry name" value="FMN-dependent nitroreductase-like"/>
    <property type="match status" value="1"/>
</dbReference>
<dbReference type="OrthoDB" id="1683619at2"/>
<reference evidence="10 11" key="1">
    <citation type="submission" date="2019-03" db="EMBL/GenBank/DDBJ databases">
        <title>Genomic Encyclopedia of Type Strains, Phase IV (KMG-IV): sequencing the most valuable type-strain genomes for metagenomic binning, comparative biology and taxonomic classification.</title>
        <authorList>
            <person name="Goeker M."/>
        </authorList>
    </citation>
    <scope>NUCLEOTIDE SEQUENCE [LARGE SCALE GENOMIC DNA]</scope>
    <source>
        <strain evidence="10 11">DSM 15969</strain>
    </source>
</reference>
<keyword evidence="3" id="KW-0285">Flavoprotein</keyword>
<dbReference type="GO" id="GO:0016491">
    <property type="term" value="F:oxidoreductase activity"/>
    <property type="evidence" value="ECO:0007669"/>
    <property type="project" value="UniProtKB-KW"/>
</dbReference>
<dbReference type="RefSeq" id="WP_132075841.1">
    <property type="nucleotide sequence ID" value="NZ_DAMAKO010000008.1"/>
</dbReference>
<evidence type="ECO:0000256" key="5">
    <source>
        <dbReference type="ARBA" id="ARBA00022723"/>
    </source>
</evidence>
<evidence type="ECO:0000313" key="10">
    <source>
        <dbReference type="EMBL" id="TCL39390.1"/>
    </source>
</evidence>
<dbReference type="InterPro" id="IPR017900">
    <property type="entry name" value="4Fe4S_Fe_S_CS"/>
</dbReference>
<keyword evidence="8" id="KW-0411">Iron-sulfur</keyword>
<name>A0A4R1Q115_9FIRM</name>
<dbReference type="CDD" id="cd02143">
    <property type="entry name" value="nitroreductase_FeS-like"/>
    <property type="match status" value="1"/>
</dbReference>
<gene>
    <name evidence="10" type="ORF">EV210_102306</name>
</gene>
<dbReference type="InterPro" id="IPR000415">
    <property type="entry name" value="Nitroreductase-like"/>
</dbReference>
<dbReference type="PROSITE" id="PS51379">
    <property type="entry name" value="4FE4S_FER_2"/>
    <property type="match status" value="2"/>
</dbReference>
<dbReference type="SUPFAM" id="SSF54862">
    <property type="entry name" value="4Fe-4S ferredoxins"/>
    <property type="match status" value="1"/>
</dbReference>
<organism evidence="10 11">
    <name type="scientific">Anaerospora hongkongensis</name>
    <dbReference type="NCBI Taxonomy" id="244830"/>
    <lineage>
        <taxon>Bacteria</taxon>
        <taxon>Bacillati</taxon>
        <taxon>Bacillota</taxon>
        <taxon>Negativicutes</taxon>
        <taxon>Selenomonadales</taxon>
        <taxon>Sporomusaceae</taxon>
        <taxon>Anaerospora</taxon>
    </lineage>
</organism>
<feature type="domain" description="4Fe-4S ferredoxin-type" evidence="9">
    <location>
        <begin position="2"/>
        <end position="31"/>
    </location>
</feature>
<sequence length="269" mass="30469">MKILHVDQEKCTRCSICAKVCPASFIKMTEEGPQENEFRFCISCGHCVAVCPHRALDNERAPLAQQEPINPSKWDVQAARDFLRSRRSIRRYKQETVPQEKLLQILDIARYAPTGGNGQGLSYLVISDKEKLQQITELTIQWMEQELSSGVPSAAYYRNVVRQYRATGEDMILRGAPHLIVALCDEKFLRGQENAHFSFAYAELFAPTIGIGTCWAGYFQACAFTGYAPLLKVLEIPADKKVAGALMAGYSQYKYHRLVERNPLEVNWL</sequence>
<keyword evidence="7" id="KW-0408">Iron</keyword>
<evidence type="ECO:0000313" key="11">
    <source>
        <dbReference type="Proteomes" id="UP000295063"/>
    </source>
</evidence>
<evidence type="ECO:0000259" key="9">
    <source>
        <dbReference type="PROSITE" id="PS51379"/>
    </source>
</evidence>
<dbReference type="EMBL" id="SLUI01000002">
    <property type="protein sequence ID" value="TCL39390.1"/>
    <property type="molecule type" value="Genomic_DNA"/>
</dbReference>
<dbReference type="AlphaFoldDB" id="A0A4R1Q115"/>
<dbReference type="InterPro" id="IPR017896">
    <property type="entry name" value="4Fe4S_Fe-S-bd"/>
</dbReference>
<dbReference type="GO" id="GO:0051536">
    <property type="term" value="F:iron-sulfur cluster binding"/>
    <property type="evidence" value="ECO:0007669"/>
    <property type="project" value="UniProtKB-KW"/>
</dbReference>
<dbReference type="Gene3D" id="3.40.109.10">
    <property type="entry name" value="NADH Oxidase"/>
    <property type="match status" value="1"/>
</dbReference>
<dbReference type="Proteomes" id="UP000295063">
    <property type="component" value="Unassembled WGS sequence"/>
</dbReference>
<dbReference type="Gene3D" id="3.30.70.20">
    <property type="match status" value="1"/>
</dbReference>
<dbReference type="PANTHER" id="PTHR43673:SF2">
    <property type="entry name" value="NITROREDUCTASE"/>
    <property type="match status" value="1"/>
</dbReference>
<dbReference type="GO" id="GO:0046872">
    <property type="term" value="F:metal ion binding"/>
    <property type="evidence" value="ECO:0007669"/>
    <property type="project" value="UniProtKB-KW"/>
</dbReference>
<evidence type="ECO:0000256" key="4">
    <source>
        <dbReference type="ARBA" id="ARBA00022643"/>
    </source>
</evidence>
<comment type="caution">
    <text evidence="10">The sequence shown here is derived from an EMBL/GenBank/DDBJ whole genome shotgun (WGS) entry which is preliminary data.</text>
</comment>
<evidence type="ECO:0000256" key="6">
    <source>
        <dbReference type="ARBA" id="ARBA00023002"/>
    </source>
</evidence>
<dbReference type="Pfam" id="PF00881">
    <property type="entry name" value="Nitroreductase"/>
    <property type="match status" value="1"/>
</dbReference>
<keyword evidence="5" id="KW-0479">Metal-binding</keyword>